<keyword evidence="1" id="KW-0732">Signal</keyword>
<evidence type="ECO:0000256" key="1">
    <source>
        <dbReference type="SAM" id="SignalP"/>
    </source>
</evidence>
<organism evidence="2">
    <name type="scientific">Psorophora albipes</name>
    <dbReference type="NCBI Taxonomy" id="869069"/>
    <lineage>
        <taxon>Eukaryota</taxon>
        <taxon>Metazoa</taxon>
        <taxon>Ecdysozoa</taxon>
        <taxon>Arthropoda</taxon>
        <taxon>Hexapoda</taxon>
        <taxon>Insecta</taxon>
        <taxon>Pterygota</taxon>
        <taxon>Neoptera</taxon>
        <taxon>Endopterygota</taxon>
        <taxon>Diptera</taxon>
        <taxon>Nematocera</taxon>
        <taxon>Culicoidea</taxon>
        <taxon>Culicidae</taxon>
        <taxon>Culicinae</taxon>
        <taxon>Aedini</taxon>
        <taxon>Psorophora</taxon>
    </lineage>
</organism>
<name>T1E2W7_9DIPT</name>
<dbReference type="EMBL" id="GALA01000344">
    <property type="protein sequence ID" value="JAA94508.1"/>
    <property type="molecule type" value="mRNA"/>
</dbReference>
<protein>
    <submittedName>
        <fullName evidence="2">Putative secreted protein</fullName>
    </submittedName>
</protein>
<reference evidence="2" key="1">
    <citation type="journal article" date="2013" name="BMC Genomics">
        <title>A deep insight into the sialotranscriptome of the mosquito, Psorophora albipes.</title>
        <authorList>
            <person name="Chagas A.C."/>
            <person name="Calvo E."/>
            <person name="Rios-Velasquez C.M."/>
            <person name="Pessoa F.A."/>
            <person name="Medeiros J.F."/>
            <person name="Ribeiro J.M."/>
        </authorList>
    </citation>
    <scope>NUCLEOTIDE SEQUENCE</scope>
</reference>
<sequence>MWSIFNLKTFIVLLIFATKILHNAQLTQPIYRPFANKRLVSYFLTHKSSQQLQTPPNGPTTPLVGTSSLVLTR</sequence>
<evidence type="ECO:0000313" key="2">
    <source>
        <dbReference type="EMBL" id="JAA94508.1"/>
    </source>
</evidence>
<feature type="signal peptide" evidence="1">
    <location>
        <begin position="1"/>
        <end position="24"/>
    </location>
</feature>
<feature type="chain" id="PRO_5004574762" evidence="1">
    <location>
        <begin position="25"/>
        <end position="73"/>
    </location>
</feature>
<proteinExistence type="evidence at transcript level"/>
<dbReference type="AlphaFoldDB" id="T1E2W7"/>
<accession>T1E2W7</accession>